<evidence type="ECO:0000313" key="2">
    <source>
        <dbReference type="Proteomes" id="UP000281028"/>
    </source>
</evidence>
<sequence>MDRTAGWNNGNSVEQACNALQDIDFVVSDLPSPGRGSISDKIKATEIEEECESESFRKLMETGICHITSFYAHQPGCCIPSFSSNITPFFASIFSAAADKFIVHRVIRI</sequence>
<accession>A0A3S1DKW8</accession>
<name>A0A3S1DKW8_9BACT</name>
<dbReference type="Proteomes" id="UP000281028">
    <property type="component" value="Unassembled WGS sequence"/>
</dbReference>
<proteinExistence type="predicted"/>
<gene>
    <name evidence="1" type="ORF">ECE50_005410</name>
</gene>
<protein>
    <submittedName>
        <fullName evidence="1">Uncharacterized protein</fullName>
    </submittedName>
</protein>
<dbReference type="EMBL" id="RIAR02000001">
    <property type="protein sequence ID" value="NSL86255.1"/>
    <property type="molecule type" value="Genomic_DNA"/>
</dbReference>
<keyword evidence="2" id="KW-1185">Reference proteome</keyword>
<dbReference type="OrthoDB" id="680936at2"/>
<dbReference type="AlphaFoldDB" id="A0A3S1DKW8"/>
<evidence type="ECO:0000313" key="1">
    <source>
        <dbReference type="EMBL" id="NSL86255.1"/>
    </source>
</evidence>
<comment type="caution">
    <text evidence="1">The sequence shown here is derived from an EMBL/GenBank/DDBJ whole genome shotgun (WGS) entry which is preliminary data.</text>
</comment>
<organism evidence="1 2">
    <name type="scientific">Chitinophaga solisilvae</name>
    <dbReference type="NCBI Taxonomy" id="1233460"/>
    <lineage>
        <taxon>Bacteria</taxon>
        <taxon>Pseudomonadati</taxon>
        <taxon>Bacteroidota</taxon>
        <taxon>Chitinophagia</taxon>
        <taxon>Chitinophagales</taxon>
        <taxon>Chitinophagaceae</taxon>
        <taxon>Chitinophaga</taxon>
    </lineage>
</organism>
<reference evidence="1" key="1">
    <citation type="submission" date="2020-05" db="EMBL/GenBank/DDBJ databases">
        <title>Chitinophaga laudate sp. nov., isolated from a tropical peat swamp.</title>
        <authorList>
            <person name="Goh C.B.S."/>
            <person name="Lee M.S."/>
            <person name="Parimannan S."/>
            <person name="Pasbakhsh P."/>
            <person name="Yule C.M."/>
            <person name="Rajandas H."/>
            <person name="Loke S."/>
            <person name="Croft L."/>
            <person name="Tan J.B.L."/>
        </authorList>
    </citation>
    <scope>NUCLEOTIDE SEQUENCE</scope>
    <source>
        <strain evidence="1">Mgbs1</strain>
    </source>
</reference>